<dbReference type="Proteomes" id="UP000616151">
    <property type="component" value="Unassembled WGS sequence"/>
</dbReference>
<name>A0ACC5RF44_9HYPH</name>
<dbReference type="EMBL" id="JAENHL010000008">
    <property type="protein sequence ID" value="MBK1871232.1"/>
    <property type="molecule type" value="Genomic_DNA"/>
</dbReference>
<gene>
    <name evidence="1" type="ORF">JHL16_33005</name>
</gene>
<evidence type="ECO:0000313" key="2">
    <source>
        <dbReference type="Proteomes" id="UP000616151"/>
    </source>
</evidence>
<reference evidence="1" key="1">
    <citation type="submission" date="2021-01" db="EMBL/GenBank/DDBJ databases">
        <authorList>
            <person name="Sun Q."/>
        </authorList>
    </citation>
    <scope>NUCLEOTIDE SEQUENCE</scope>
    <source>
        <strain evidence="1">YIM B02566</strain>
    </source>
</reference>
<keyword evidence="2" id="KW-1185">Reference proteome</keyword>
<accession>A0ACC5RF44</accession>
<comment type="caution">
    <text evidence="1">The sequence shown here is derived from an EMBL/GenBank/DDBJ whole genome shotgun (WGS) entry which is preliminary data.</text>
</comment>
<protein>
    <submittedName>
        <fullName evidence="1">DUF4350 domain-containing protein</fullName>
    </submittedName>
</protein>
<sequence>MLKIVGYPDRYSVAPGEKIAFKVSLEEGTHFEARLVRVIHGDCNPEGPGLKFKHIPSPADGRYPGKPQRVDAGSYMAVENFPALASEPFTFFAMVWPTLLRRREQTLLAQWDAKSASGFRIEVLDGGELAVTFGDGSGKLATLKSGRKMLERQWYAVAVSVDPKSGAVTLGQRPIQPYAQIDDRAQASGKLALLPKAIEVPLMLAGCPEPDGTIGRHFDGKIDGPLLLAGLHPSERHDEYLRPVIDASLLAPIIARWDFAREIRTTRVIDIGPSGFHGRVVHLPARGMKGWNWTGEEHSWLRKPEQYGAIHFHSDDVYDAAWETSVEFTIPEDVKSGPYALHVRSGETDRDATREQYLAFFVRPPRDRKKRRNGPKILVLASTASYIAYANHGEHITARGAERQMARLLQFGHTDLYMYDHPELGGSLYDLHADGSGVCYSSRLRPNLNYSPQYHSWLGGHGSGLYQYNADTHLYDWLDHHGVDYDVITDEDLHEDGYELLRDYRVLVTGTHPEYHSTPMWDAVKAWVDRGGRLMYMGGNGWYWRIAYHDELPGVIEVRRAEDGIRTWVAEPGEYYHSFTGEYGGLWRRVGRAPNVICGVGFIAQGFDISSYYRRAPDADNPRAAFIFEGVPDEIIGNFGLIGGAAAGIELDCITTNLGSPPNMLRLASSENHNSMMMLVNEEFTVVPPNLGGDQNERVRADLAFGETPSGGAFFATSSIAWCGSLSHNGYDNNVSRITWNVLKRFAEPEPFTSAF</sequence>
<proteinExistence type="predicted"/>
<evidence type="ECO:0000313" key="1">
    <source>
        <dbReference type="EMBL" id="MBK1871232.1"/>
    </source>
</evidence>
<organism evidence="1 2">
    <name type="scientific">Taklimakanibacter albus</name>
    <dbReference type="NCBI Taxonomy" id="2800327"/>
    <lineage>
        <taxon>Bacteria</taxon>
        <taxon>Pseudomonadati</taxon>
        <taxon>Pseudomonadota</taxon>
        <taxon>Alphaproteobacteria</taxon>
        <taxon>Hyphomicrobiales</taxon>
        <taxon>Aestuariivirgaceae</taxon>
        <taxon>Taklimakanibacter</taxon>
    </lineage>
</organism>